<evidence type="ECO:0000313" key="11">
    <source>
        <dbReference type="EMBL" id="MBP1926158.1"/>
    </source>
</evidence>
<dbReference type="Gene3D" id="1.20.1560.10">
    <property type="entry name" value="ABC transporter type 1, transmembrane domain"/>
    <property type="match status" value="1"/>
</dbReference>
<feature type="transmembrane region" description="Helical" evidence="8">
    <location>
        <begin position="190"/>
        <end position="210"/>
    </location>
</feature>
<dbReference type="SUPFAM" id="SSF90123">
    <property type="entry name" value="ABC transporter transmembrane region"/>
    <property type="match status" value="1"/>
</dbReference>
<feature type="transmembrane region" description="Helical" evidence="8">
    <location>
        <begin position="285"/>
        <end position="312"/>
    </location>
</feature>
<dbReference type="CDD" id="cd18547">
    <property type="entry name" value="ABC_6TM_Tm288_like"/>
    <property type="match status" value="1"/>
</dbReference>
<evidence type="ECO:0000259" key="9">
    <source>
        <dbReference type="PROSITE" id="PS50893"/>
    </source>
</evidence>
<evidence type="ECO:0000256" key="5">
    <source>
        <dbReference type="ARBA" id="ARBA00022989"/>
    </source>
</evidence>
<keyword evidence="3" id="KW-0547">Nucleotide-binding</keyword>
<keyword evidence="5 8" id="KW-1133">Transmembrane helix</keyword>
<keyword evidence="6 8" id="KW-0472">Membrane</keyword>
<dbReference type="PANTHER" id="PTHR43394:SF1">
    <property type="entry name" value="ATP-BINDING CASSETTE SUB-FAMILY B MEMBER 10, MITOCHONDRIAL"/>
    <property type="match status" value="1"/>
</dbReference>
<evidence type="ECO:0000259" key="10">
    <source>
        <dbReference type="PROSITE" id="PS50929"/>
    </source>
</evidence>
<accession>A0ABS4GEN7</accession>
<dbReference type="InterPro" id="IPR011527">
    <property type="entry name" value="ABC1_TM_dom"/>
</dbReference>
<comment type="caution">
    <text evidence="11">The sequence shown here is derived from an EMBL/GenBank/DDBJ whole genome shotgun (WGS) entry which is preliminary data.</text>
</comment>
<evidence type="ECO:0000256" key="1">
    <source>
        <dbReference type="ARBA" id="ARBA00004651"/>
    </source>
</evidence>
<keyword evidence="2 8" id="KW-0812">Transmembrane</keyword>
<evidence type="ECO:0000256" key="2">
    <source>
        <dbReference type="ARBA" id="ARBA00022692"/>
    </source>
</evidence>
<evidence type="ECO:0000256" key="7">
    <source>
        <dbReference type="SAM" id="MobiDB-lite"/>
    </source>
</evidence>
<evidence type="ECO:0000256" key="6">
    <source>
        <dbReference type="ARBA" id="ARBA00023136"/>
    </source>
</evidence>
<feature type="transmembrane region" description="Helical" evidence="8">
    <location>
        <begin position="166"/>
        <end position="184"/>
    </location>
</feature>
<evidence type="ECO:0000256" key="3">
    <source>
        <dbReference type="ARBA" id="ARBA00022741"/>
    </source>
</evidence>
<dbReference type="Pfam" id="PF00664">
    <property type="entry name" value="ABC_membrane"/>
    <property type="match status" value="1"/>
</dbReference>
<feature type="transmembrane region" description="Helical" evidence="8">
    <location>
        <begin position="43"/>
        <end position="67"/>
    </location>
</feature>
<proteinExistence type="predicted"/>
<evidence type="ECO:0000256" key="8">
    <source>
        <dbReference type="SAM" id="Phobius"/>
    </source>
</evidence>
<dbReference type="PROSITE" id="PS00211">
    <property type="entry name" value="ABC_TRANSPORTER_1"/>
    <property type="match status" value="1"/>
</dbReference>
<dbReference type="InterPro" id="IPR003439">
    <property type="entry name" value="ABC_transporter-like_ATP-bd"/>
</dbReference>
<name>A0ABS4GEN7_9FIRM</name>
<dbReference type="PROSITE" id="PS50929">
    <property type="entry name" value="ABC_TM1F"/>
    <property type="match status" value="1"/>
</dbReference>
<protein>
    <submittedName>
        <fullName evidence="11">ATP-binding cassette subfamily B protein</fullName>
    </submittedName>
</protein>
<dbReference type="Pfam" id="PF00005">
    <property type="entry name" value="ABC_tran"/>
    <property type="match status" value="1"/>
</dbReference>
<dbReference type="Gene3D" id="3.40.50.300">
    <property type="entry name" value="P-loop containing nucleotide triphosphate hydrolases"/>
    <property type="match status" value="1"/>
</dbReference>
<keyword evidence="4 11" id="KW-0067">ATP-binding</keyword>
<organism evidence="11 12">
    <name type="scientific">Sedimentibacter acidaminivorans</name>
    <dbReference type="NCBI Taxonomy" id="913099"/>
    <lineage>
        <taxon>Bacteria</taxon>
        <taxon>Bacillati</taxon>
        <taxon>Bacillota</taxon>
        <taxon>Tissierellia</taxon>
        <taxon>Sedimentibacter</taxon>
    </lineage>
</organism>
<sequence length="607" mass="67456">MSDRNNQRRSGGHGPMRGGRPVEKAKDFKNSGKRLLISFKPQIYRIITVFITSIISVIFSILSPKVLGKGTDALVEGVKTGIFNFEYIKTIIMYLFVLYIVSSLFSYIQEYIMASVSQNVVRKMRDDVSDKINKLPLKYFDQNAVGDILSRVTNDTETISTTLQRGVTQIISSLVTVVGILIIMMTISPLLTFITLISIPLSMFAIIFVMKHSQKYFKGQQKKLGELNGHVEEIFSGHIIVKAYGKENDAIEKFNKINQDLATTAWKAQFFSGIIMPINNLISNLGYVLISIVGAILGIRGIISIGSIQAFLQYNKQLNHPIAMLGQISNQLQSAVAAAERVFQIIDEVEELKDETNSTELKSIKGDVEFKNVKFGYDKDSVLIKDMNISAKEGQTVAIVGPTGAGKTTLVNLLMRFYEVNNGKITIDGTNINHIKRNSLRHHIGMVLQDTWLFNGTIKENIAYGRENATDEEIINAAKAAQAHHFIKTLSDGYDTVLNEEGTNLSQGQKQLLTIARAFLSNPGILILDEATSSIDTRTEIQIQKAMSNLAHGRTSFIIAHRLSTIKNADLIMVMNHGDVIESGTHTELLNQSGFYADLYNSQFSVN</sequence>
<dbReference type="InterPro" id="IPR027417">
    <property type="entry name" value="P-loop_NTPase"/>
</dbReference>
<dbReference type="InterPro" id="IPR039421">
    <property type="entry name" value="Type_1_exporter"/>
</dbReference>
<feature type="region of interest" description="Disordered" evidence="7">
    <location>
        <begin position="1"/>
        <end position="25"/>
    </location>
</feature>
<feature type="domain" description="ABC transporter" evidence="9">
    <location>
        <begin position="368"/>
        <end position="602"/>
    </location>
</feature>
<dbReference type="RefSeq" id="WP_209511885.1">
    <property type="nucleotide sequence ID" value="NZ_JAGGKS010000005.1"/>
</dbReference>
<dbReference type="SMART" id="SM00382">
    <property type="entry name" value="AAA"/>
    <property type="match status" value="1"/>
</dbReference>
<comment type="subcellular location">
    <subcellularLocation>
        <location evidence="1">Cell membrane</location>
        <topology evidence="1">Multi-pass membrane protein</topology>
    </subcellularLocation>
</comment>
<dbReference type="InterPro" id="IPR036640">
    <property type="entry name" value="ABC1_TM_sf"/>
</dbReference>
<dbReference type="PROSITE" id="PS50893">
    <property type="entry name" value="ABC_TRANSPORTER_2"/>
    <property type="match status" value="1"/>
</dbReference>
<reference evidence="11 12" key="1">
    <citation type="submission" date="2021-03" db="EMBL/GenBank/DDBJ databases">
        <title>Genomic Encyclopedia of Type Strains, Phase IV (KMG-IV): sequencing the most valuable type-strain genomes for metagenomic binning, comparative biology and taxonomic classification.</title>
        <authorList>
            <person name="Goeker M."/>
        </authorList>
    </citation>
    <scope>NUCLEOTIDE SEQUENCE [LARGE SCALE GENOMIC DNA]</scope>
    <source>
        <strain evidence="11 12">DSM 24004</strain>
    </source>
</reference>
<dbReference type="InterPro" id="IPR017871">
    <property type="entry name" value="ABC_transporter-like_CS"/>
</dbReference>
<dbReference type="EMBL" id="JAGGKS010000005">
    <property type="protein sequence ID" value="MBP1926158.1"/>
    <property type="molecule type" value="Genomic_DNA"/>
</dbReference>
<feature type="transmembrane region" description="Helical" evidence="8">
    <location>
        <begin position="87"/>
        <end position="108"/>
    </location>
</feature>
<dbReference type="GO" id="GO:0005524">
    <property type="term" value="F:ATP binding"/>
    <property type="evidence" value="ECO:0007669"/>
    <property type="project" value="UniProtKB-KW"/>
</dbReference>
<dbReference type="CDD" id="cd03254">
    <property type="entry name" value="ABCC_Glucan_exporter_like"/>
    <property type="match status" value="1"/>
</dbReference>
<dbReference type="PANTHER" id="PTHR43394">
    <property type="entry name" value="ATP-DEPENDENT PERMEASE MDL1, MITOCHONDRIAL"/>
    <property type="match status" value="1"/>
</dbReference>
<dbReference type="InterPro" id="IPR003593">
    <property type="entry name" value="AAA+_ATPase"/>
</dbReference>
<dbReference type="Proteomes" id="UP001519342">
    <property type="component" value="Unassembled WGS sequence"/>
</dbReference>
<feature type="domain" description="ABC transmembrane type-1" evidence="10">
    <location>
        <begin position="47"/>
        <end position="334"/>
    </location>
</feature>
<gene>
    <name evidence="11" type="ORF">J2Z76_002022</name>
</gene>
<keyword evidence="12" id="KW-1185">Reference proteome</keyword>
<dbReference type="SUPFAM" id="SSF52540">
    <property type="entry name" value="P-loop containing nucleoside triphosphate hydrolases"/>
    <property type="match status" value="1"/>
</dbReference>
<evidence type="ECO:0000313" key="12">
    <source>
        <dbReference type="Proteomes" id="UP001519342"/>
    </source>
</evidence>
<evidence type="ECO:0000256" key="4">
    <source>
        <dbReference type="ARBA" id="ARBA00022840"/>
    </source>
</evidence>